<dbReference type="AlphaFoldDB" id="A0A6A6C8H1"/>
<dbReference type="EMBL" id="ML993608">
    <property type="protein sequence ID" value="KAF2163444.1"/>
    <property type="molecule type" value="Genomic_DNA"/>
</dbReference>
<dbReference type="RefSeq" id="XP_033664333.1">
    <property type="nucleotide sequence ID" value="XM_033807942.1"/>
</dbReference>
<dbReference type="GO" id="GO:0000976">
    <property type="term" value="F:transcription cis-regulatory region binding"/>
    <property type="evidence" value="ECO:0007669"/>
    <property type="project" value="TreeGrafter"/>
</dbReference>
<dbReference type="GO" id="GO:0045944">
    <property type="term" value="P:positive regulation of transcription by RNA polymerase II"/>
    <property type="evidence" value="ECO:0007669"/>
    <property type="project" value="TreeGrafter"/>
</dbReference>
<evidence type="ECO:0000313" key="3">
    <source>
        <dbReference type="EMBL" id="KAF2163444.1"/>
    </source>
</evidence>
<comment type="subcellular location">
    <subcellularLocation>
        <location evidence="1">Nucleus</location>
    </subcellularLocation>
</comment>
<dbReference type="GO" id="GO:0005634">
    <property type="term" value="C:nucleus"/>
    <property type="evidence" value="ECO:0007669"/>
    <property type="project" value="UniProtKB-SubCell"/>
</dbReference>
<sequence>MTLTLLQWMGPTDHFQINTYTGLTSGLLLLINQITDLEYPSNSKLVADHHRIAADIKTSLEGLRQDVPPNLLFSTTVQLSASAEAYRLACLLYLHHKVASIRARIAVRTTSLSPLFSQSEVLHLTSQILSLLEDNPGLTRTVANRLWPIFMAGSSANDDFLRLRVLNLFEQIEKDRRFWNVAPVRMMILKIWRHRDIHVDEPVVSTRKYKKAPAKEAEYRQGSGSDWDCILEMMANFTWSLT</sequence>
<keyword evidence="4" id="KW-1185">Reference proteome</keyword>
<dbReference type="GeneID" id="54561214"/>
<gene>
    <name evidence="3" type="ORF">M409DRAFT_26057</name>
</gene>
<evidence type="ECO:0000256" key="1">
    <source>
        <dbReference type="ARBA" id="ARBA00004123"/>
    </source>
</evidence>
<keyword evidence="2" id="KW-0539">Nucleus</keyword>
<dbReference type="OrthoDB" id="3597252at2759"/>
<name>A0A6A6C8H1_ZASCE</name>
<dbReference type="PANTHER" id="PTHR37534:SF49">
    <property type="entry name" value="LYSINE BIOSYNTHESIS REGULATORY PROTEIN LYS14"/>
    <property type="match status" value="1"/>
</dbReference>
<evidence type="ECO:0000256" key="2">
    <source>
        <dbReference type="ARBA" id="ARBA00023242"/>
    </source>
</evidence>
<dbReference type="GO" id="GO:0003700">
    <property type="term" value="F:DNA-binding transcription factor activity"/>
    <property type="evidence" value="ECO:0007669"/>
    <property type="project" value="TreeGrafter"/>
</dbReference>
<evidence type="ECO:0000313" key="4">
    <source>
        <dbReference type="Proteomes" id="UP000799537"/>
    </source>
</evidence>
<dbReference type="Proteomes" id="UP000799537">
    <property type="component" value="Unassembled WGS sequence"/>
</dbReference>
<protein>
    <submittedName>
        <fullName evidence="3">Uncharacterized protein</fullName>
    </submittedName>
</protein>
<proteinExistence type="predicted"/>
<dbReference type="InterPro" id="IPR021858">
    <property type="entry name" value="Fun_TF"/>
</dbReference>
<accession>A0A6A6C8H1</accession>
<organism evidence="3 4">
    <name type="scientific">Zasmidium cellare ATCC 36951</name>
    <dbReference type="NCBI Taxonomy" id="1080233"/>
    <lineage>
        <taxon>Eukaryota</taxon>
        <taxon>Fungi</taxon>
        <taxon>Dikarya</taxon>
        <taxon>Ascomycota</taxon>
        <taxon>Pezizomycotina</taxon>
        <taxon>Dothideomycetes</taxon>
        <taxon>Dothideomycetidae</taxon>
        <taxon>Mycosphaerellales</taxon>
        <taxon>Mycosphaerellaceae</taxon>
        <taxon>Zasmidium</taxon>
    </lineage>
</organism>
<reference evidence="3" key="1">
    <citation type="journal article" date="2020" name="Stud. Mycol.">
        <title>101 Dothideomycetes genomes: a test case for predicting lifestyles and emergence of pathogens.</title>
        <authorList>
            <person name="Haridas S."/>
            <person name="Albert R."/>
            <person name="Binder M."/>
            <person name="Bloem J."/>
            <person name="Labutti K."/>
            <person name="Salamov A."/>
            <person name="Andreopoulos B."/>
            <person name="Baker S."/>
            <person name="Barry K."/>
            <person name="Bills G."/>
            <person name="Bluhm B."/>
            <person name="Cannon C."/>
            <person name="Castanera R."/>
            <person name="Culley D."/>
            <person name="Daum C."/>
            <person name="Ezra D."/>
            <person name="Gonzalez J."/>
            <person name="Henrissat B."/>
            <person name="Kuo A."/>
            <person name="Liang C."/>
            <person name="Lipzen A."/>
            <person name="Lutzoni F."/>
            <person name="Magnuson J."/>
            <person name="Mondo S."/>
            <person name="Nolan M."/>
            <person name="Ohm R."/>
            <person name="Pangilinan J."/>
            <person name="Park H.-J."/>
            <person name="Ramirez L."/>
            <person name="Alfaro M."/>
            <person name="Sun H."/>
            <person name="Tritt A."/>
            <person name="Yoshinaga Y."/>
            <person name="Zwiers L.-H."/>
            <person name="Turgeon B."/>
            <person name="Goodwin S."/>
            <person name="Spatafora J."/>
            <person name="Crous P."/>
            <person name="Grigoriev I."/>
        </authorList>
    </citation>
    <scope>NUCLEOTIDE SEQUENCE</scope>
    <source>
        <strain evidence="3">ATCC 36951</strain>
    </source>
</reference>
<dbReference type="PANTHER" id="PTHR37534">
    <property type="entry name" value="TRANSCRIPTIONAL ACTIVATOR PROTEIN UGA3"/>
    <property type="match status" value="1"/>
</dbReference>
<dbReference type="Pfam" id="PF11951">
    <property type="entry name" value="Fungal_trans_2"/>
    <property type="match status" value="1"/>
</dbReference>